<dbReference type="PANTHER" id="PTHR11069">
    <property type="entry name" value="GLUCOSYLCERAMIDASE"/>
    <property type="match status" value="1"/>
</dbReference>
<evidence type="ECO:0000256" key="5">
    <source>
        <dbReference type="ARBA" id="ARBA00022801"/>
    </source>
</evidence>
<proteinExistence type="inferred from homology"/>
<evidence type="ECO:0000256" key="6">
    <source>
        <dbReference type="RuleBase" id="RU361188"/>
    </source>
</evidence>
<organism evidence="8 9">
    <name type="scientific">Molorchus minor</name>
    <dbReference type="NCBI Taxonomy" id="1323400"/>
    <lineage>
        <taxon>Eukaryota</taxon>
        <taxon>Metazoa</taxon>
        <taxon>Ecdysozoa</taxon>
        <taxon>Arthropoda</taxon>
        <taxon>Hexapoda</taxon>
        <taxon>Insecta</taxon>
        <taxon>Pterygota</taxon>
        <taxon>Neoptera</taxon>
        <taxon>Endopterygota</taxon>
        <taxon>Coleoptera</taxon>
        <taxon>Polyphaga</taxon>
        <taxon>Cucujiformia</taxon>
        <taxon>Chrysomeloidea</taxon>
        <taxon>Cerambycidae</taxon>
        <taxon>Lamiinae</taxon>
        <taxon>Monochamini</taxon>
        <taxon>Molorchus</taxon>
    </lineage>
</organism>
<dbReference type="PANTHER" id="PTHR11069:SF23">
    <property type="entry name" value="LYSOSOMAL ACID GLUCOSYLCERAMIDASE"/>
    <property type="match status" value="1"/>
</dbReference>
<evidence type="ECO:0000256" key="4">
    <source>
        <dbReference type="ARBA" id="ARBA00022729"/>
    </source>
</evidence>
<dbReference type="InterPro" id="IPR001139">
    <property type="entry name" value="Glyco_hydro_30"/>
</dbReference>
<keyword evidence="9" id="KW-1185">Reference proteome</keyword>
<feature type="domain" description="Glycosyl hydrolase family 30 TIM-barrel" evidence="7">
    <location>
        <begin position="74"/>
        <end position="250"/>
    </location>
</feature>
<comment type="caution">
    <text evidence="8">The sequence shown here is derived from an EMBL/GenBank/DDBJ whole genome shotgun (WGS) entry which is preliminary data.</text>
</comment>
<dbReference type="Proteomes" id="UP001162164">
    <property type="component" value="Unassembled WGS sequence"/>
</dbReference>
<dbReference type="Pfam" id="PF02055">
    <property type="entry name" value="Glyco_hydro_30"/>
    <property type="match status" value="1"/>
</dbReference>
<keyword evidence="5 6" id="KW-0378">Hydrolase</keyword>
<gene>
    <name evidence="8" type="ORF">NQ317_002510</name>
</gene>
<keyword evidence="6" id="KW-0443">Lipid metabolism</keyword>
<comment type="catalytic activity">
    <reaction evidence="1">
        <text>a beta-D-glucosyl-(1&lt;-&gt;1')-N-acylsphing-4-enine + H2O = an N-acylsphing-4-enine + D-glucose</text>
        <dbReference type="Rhea" id="RHEA:13269"/>
        <dbReference type="ChEBI" id="CHEBI:4167"/>
        <dbReference type="ChEBI" id="CHEBI:15377"/>
        <dbReference type="ChEBI" id="CHEBI:22801"/>
        <dbReference type="ChEBI" id="CHEBI:52639"/>
        <dbReference type="EC" id="3.2.1.45"/>
    </reaction>
    <physiologicalReaction direction="left-to-right" evidence="1">
        <dbReference type="Rhea" id="RHEA:13270"/>
    </physiologicalReaction>
</comment>
<evidence type="ECO:0000259" key="7">
    <source>
        <dbReference type="Pfam" id="PF02055"/>
    </source>
</evidence>
<dbReference type="Gene3D" id="3.20.20.80">
    <property type="entry name" value="Glycosidases"/>
    <property type="match status" value="1"/>
</dbReference>
<keyword evidence="4" id="KW-0732">Signal</keyword>
<sequence length="256" mass="29851">MSAPLILSQSQGGFWDRVSAIRHTVTKPQKWKLFLFGKYQLFLTSEHQPGHNTQTGHSFGQKLSSENVVTIGDKRPYSYDDVDSEDITLKHFELQNEDINYKQLAIDDQLVTDSYYTGGTKLKQKSTLNLFASMWSPPLWMKTRKEWSGYSSLKEEYYQVLADYSVKFFDEYRQHNIEFWGMTTGNEPLDGFFSHSYSKINALGWIPSLQARWIRKNLAPTLHNRSYDDLKIIIHDDDRLTIPHVVPLVILTKKYI</sequence>
<evidence type="ECO:0000256" key="2">
    <source>
        <dbReference type="ARBA" id="ARBA00005382"/>
    </source>
</evidence>
<evidence type="ECO:0000256" key="1">
    <source>
        <dbReference type="ARBA" id="ARBA00001013"/>
    </source>
</evidence>
<name>A0ABQ9J9E3_9CUCU</name>
<comment type="similarity">
    <text evidence="2 6">Belongs to the glycosyl hydrolase 30 family.</text>
</comment>
<dbReference type="EMBL" id="JAPWTJ010001017">
    <property type="protein sequence ID" value="KAJ8974327.1"/>
    <property type="molecule type" value="Genomic_DNA"/>
</dbReference>
<reference evidence="8" key="1">
    <citation type="journal article" date="2023" name="Insect Mol. Biol.">
        <title>Genome sequencing provides insights into the evolution of gene families encoding plant cell wall-degrading enzymes in longhorned beetles.</title>
        <authorList>
            <person name="Shin N.R."/>
            <person name="Okamura Y."/>
            <person name="Kirsch R."/>
            <person name="Pauchet Y."/>
        </authorList>
    </citation>
    <scope>NUCLEOTIDE SEQUENCE</scope>
    <source>
        <strain evidence="8">MMC_N1</strain>
    </source>
</reference>
<evidence type="ECO:0000256" key="3">
    <source>
        <dbReference type="ARBA" id="ARBA00012658"/>
    </source>
</evidence>
<dbReference type="InterPro" id="IPR017853">
    <property type="entry name" value="GH"/>
</dbReference>
<evidence type="ECO:0000313" key="9">
    <source>
        <dbReference type="Proteomes" id="UP001162164"/>
    </source>
</evidence>
<protein>
    <recommendedName>
        <fullName evidence="3 6">Glucosylceramidase</fullName>
        <ecNumber evidence="3 6">3.2.1.45</ecNumber>
    </recommendedName>
</protein>
<accession>A0ABQ9J9E3</accession>
<dbReference type="EC" id="3.2.1.45" evidence="3 6"/>
<keyword evidence="6" id="KW-0746">Sphingolipid metabolism</keyword>
<dbReference type="SUPFAM" id="SSF51445">
    <property type="entry name" value="(Trans)glycosidases"/>
    <property type="match status" value="1"/>
</dbReference>
<evidence type="ECO:0000313" key="8">
    <source>
        <dbReference type="EMBL" id="KAJ8974327.1"/>
    </source>
</evidence>
<keyword evidence="6" id="KW-0326">Glycosidase</keyword>
<dbReference type="InterPro" id="IPR033453">
    <property type="entry name" value="Glyco_hydro_30_TIM-barrel"/>
</dbReference>